<feature type="region of interest" description="Disordered" evidence="1">
    <location>
        <begin position="111"/>
        <end position="143"/>
    </location>
</feature>
<comment type="caution">
    <text evidence="2">The sequence shown here is derived from an EMBL/GenBank/DDBJ whole genome shotgun (WGS) entry which is preliminary data.</text>
</comment>
<evidence type="ECO:0000313" key="3">
    <source>
        <dbReference type="Proteomes" id="UP000321374"/>
    </source>
</evidence>
<gene>
    <name evidence="2" type="ORF">E6Q51_04280</name>
</gene>
<protein>
    <submittedName>
        <fullName evidence="2">Uncharacterized protein</fullName>
    </submittedName>
</protein>
<accession>A0A5C7WI03</accession>
<proteinExistence type="predicted"/>
<organism evidence="2 3">
    <name type="scientific">Methylophilus methylotrophus</name>
    <name type="common">Bacterium W3A1</name>
    <dbReference type="NCBI Taxonomy" id="17"/>
    <lineage>
        <taxon>Bacteria</taxon>
        <taxon>Pseudomonadati</taxon>
        <taxon>Pseudomonadota</taxon>
        <taxon>Betaproteobacteria</taxon>
        <taxon>Nitrosomonadales</taxon>
        <taxon>Methylophilaceae</taxon>
        <taxon>Methylophilus</taxon>
    </lineage>
</organism>
<sequence>MTQHLPCPFCGHLHPKPNHSSKFKCESPSCRKWLELPTGGTELQDYEARKAAEKARIDKYWRGVASAKAKKEGIDFETAHKLVLEGRDKNSQNMRKAARVKALFPPEPVKPKAQALAPQAFTNNTQPIVAMSTTTDDDTDAPF</sequence>
<reference evidence="2 3" key="1">
    <citation type="submission" date="2018-09" db="EMBL/GenBank/DDBJ databases">
        <title>Metagenome Assembled Genomes from an Advanced Water Purification Facility.</title>
        <authorList>
            <person name="Stamps B.W."/>
            <person name="Spear J.R."/>
        </authorList>
    </citation>
    <scope>NUCLEOTIDE SEQUENCE [LARGE SCALE GENOMIC DNA]</scope>
    <source>
        <strain evidence="2">Bin_42_2</strain>
    </source>
</reference>
<dbReference type="AlphaFoldDB" id="A0A5C7WI03"/>
<evidence type="ECO:0000313" key="2">
    <source>
        <dbReference type="EMBL" id="TXI37016.1"/>
    </source>
</evidence>
<dbReference type="Proteomes" id="UP000321374">
    <property type="component" value="Unassembled WGS sequence"/>
</dbReference>
<name>A0A5C7WI03_METME</name>
<evidence type="ECO:0000256" key="1">
    <source>
        <dbReference type="SAM" id="MobiDB-lite"/>
    </source>
</evidence>
<dbReference type="EMBL" id="SSGG01000070">
    <property type="protein sequence ID" value="TXI37016.1"/>
    <property type="molecule type" value="Genomic_DNA"/>
</dbReference>